<keyword evidence="11" id="KW-1185">Reference proteome</keyword>
<dbReference type="Gene3D" id="1.20.1250.20">
    <property type="entry name" value="MFS general substrate transporter like domains"/>
    <property type="match status" value="1"/>
</dbReference>
<gene>
    <name evidence="10" type="ORF">SAMN02745728_00214</name>
</gene>
<dbReference type="PROSITE" id="PS50850">
    <property type="entry name" value="MFS"/>
    <property type="match status" value="1"/>
</dbReference>
<feature type="transmembrane region" description="Helical" evidence="8">
    <location>
        <begin position="373"/>
        <end position="393"/>
    </location>
</feature>
<evidence type="ECO:0000256" key="7">
    <source>
        <dbReference type="ARBA" id="ARBA00023136"/>
    </source>
</evidence>
<protein>
    <submittedName>
        <fullName evidence="10">Predicted arabinose efflux permease, MFS family</fullName>
    </submittedName>
</protein>
<dbReference type="PANTHER" id="PTHR43124:SF3">
    <property type="entry name" value="CHLORAMPHENICOL EFFLUX PUMP RV0191"/>
    <property type="match status" value="1"/>
</dbReference>
<comment type="similarity">
    <text evidence="3">Belongs to the major facilitator superfamily. TCR/Tet family.</text>
</comment>
<evidence type="ECO:0000259" key="9">
    <source>
        <dbReference type="PROSITE" id="PS50850"/>
    </source>
</evidence>
<dbReference type="GO" id="GO:0005886">
    <property type="term" value="C:plasma membrane"/>
    <property type="evidence" value="ECO:0007669"/>
    <property type="project" value="UniProtKB-SubCell"/>
</dbReference>
<dbReference type="EMBL" id="FRDI01000002">
    <property type="protein sequence ID" value="SHN50192.1"/>
    <property type="molecule type" value="Genomic_DNA"/>
</dbReference>
<feature type="transmembrane region" description="Helical" evidence="8">
    <location>
        <begin position="50"/>
        <end position="69"/>
    </location>
</feature>
<dbReference type="PROSITE" id="PS00216">
    <property type="entry name" value="SUGAR_TRANSPORT_1"/>
    <property type="match status" value="1"/>
</dbReference>
<feature type="transmembrane region" description="Helical" evidence="8">
    <location>
        <begin position="252"/>
        <end position="271"/>
    </location>
</feature>
<feature type="transmembrane region" description="Helical" evidence="8">
    <location>
        <begin position="171"/>
        <end position="191"/>
    </location>
</feature>
<dbReference type="STRING" id="1121455.SAMN02745728_00214"/>
<comment type="subcellular location">
    <subcellularLocation>
        <location evidence="2">Cell membrane</location>
        <topology evidence="2">Multi-pass membrane protein</topology>
    </subcellularLocation>
</comment>
<keyword evidence="4" id="KW-1003">Cell membrane</keyword>
<dbReference type="InterPro" id="IPR050189">
    <property type="entry name" value="MFS_Efflux_Transporters"/>
</dbReference>
<evidence type="ECO:0000313" key="11">
    <source>
        <dbReference type="Proteomes" id="UP000186469"/>
    </source>
</evidence>
<dbReference type="InterPro" id="IPR005829">
    <property type="entry name" value="Sugar_transporter_CS"/>
</dbReference>
<organism evidence="10 11">
    <name type="scientific">Desulfovibrio litoralis DSM 11393</name>
    <dbReference type="NCBI Taxonomy" id="1121455"/>
    <lineage>
        <taxon>Bacteria</taxon>
        <taxon>Pseudomonadati</taxon>
        <taxon>Thermodesulfobacteriota</taxon>
        <taxon>Desulfovibrionia</taxon>
        <taxon>Desulfovibrionales</taxon>
        <taxon>Desulfovibrionaceae</taxon>
        <taxon>Desulfovibrio</taxon>
    </lineage>
</organism>
<evidence type="ECO:0000256" key="4">
    <source>
        <dbReference type="ARBA" id="ARBA00022475"/>
    </source>
</evidence>
<dbReference type="PANTHER" id="PTHR43124">
    <property type="entry name" value="PURINE EFFLUX PUMP PBUE"/>
    <property type="match status" value="1"/>
</dbReference>
<name>A0A1M7RW07_9BACT</name>
<sequence length="401" mass="44034">MLPTNETAPMHSLYTRISIMSVTLMAVLGVSSIVPILPLLAKVFEVEHNQIVWVVAAFTIPGVIFTIPSGICADYFGRKKVLIPSLLLFAFAGFACAFAPEFGEYKFRMLLFFRFLQGIGAAPLGMLYVTIIGDLYQGDERFKMISYNTTMIGVSTGCYPFLGGVLAQIDWRLTFCLPLLALISVVLVLGLPLDKIKRKIIIAEYTKTTISSLKNIKLLLLFTLSMGTFVILYGAIVTGLPLLSDLKFQAEPMYIGILMAISATGTAFGAANVSRFSDKVKVKTLIMISQYFYIATLILMPLITSFWWLILPLSLYGLGQGIGLPCISSQLLAQSPPKQRAVLMGLNGTILRLAQSLGPLFAGLLKGFFDVDAIFTGTIFLVLFLIFITHLLFHKKHALSP</sequence>
<keyword evidence="7 8" id="KW-0472">Membrane</keyword>
<dbReference type="SUPFAM" id="SSF103473">
    <property type="entry name" value="MFS general substrate transporter"/>
    <property type="match status" value="1"/>
</dbReference>
<dbReference type="InterPro" id="IPR011701">
    <property type="entry name" value="MFS"/>
</dbReference>
<evidence type="ECO:0000256" key="6">
    <source>
        <dbReference type="ARBA" id="ARBA00022989"/>
    </source>
</evidence>
<dbReference type="Pfam" id="PF07690">
    <property type="entry name" value="MFS_1"/>
    <property type="match status" value="1"/>
</dbReference>
<feature type="transmembrane region" description="Helical" evidence="8">
    <location>
        <begin position="218"/>
        <end position="240"/>
    </location>
</feature>
<dbReference type="InterPro" id="IPR036259">
    <property type="entry name" value="MFS_trans_sf"/>
</dbReference>
<dbReference type="InterPro" id="IPR020846">
    <property type="entry name" value="MFS_dom"/>
</dbReference>
<reference evidence="10 11" key="1">
    <citation type="submission" date="2016-12" db="EMBL/GenBank/DDBJ databases">
        <authorList>
            <person name="Song W.-J."/>
            <person name="Kurnit D.M."/>
        </authorList>
    </citation>
    <scope>NUCLEOTIDE SEQUENCE [LARGE SCALE GENOMIC DNA]</scope>
    <source>
        <strain evidence="10 11">DSM 11393</strain>
    </source>
</reference>
<evidence type="ECO:0000313" key="10">
    <source>
        <dbReference type="EMBL" id="SHN50192.1"/>
    </source>
</evidence>
<feature type="transmembrane region" description="Helical" evidence="8">
    <location>
        <begin position="291"/>
        <end position="310"/>
    </location>
</feature>
<feature type="transmembrane region" description="Helical" evidence="8">
    <location>
        <begin position="21"/>
        <end position="44"/>
    </location>
</feature>
<proteinExistence type="inferred from homology"/>
<comment type="function">
    <text evidence="1">Resistance to tetracycline by an active tetracycline efflux. This is an energy-dependent process that decreases the accumulation of the antibiotic in whole cells. This protein functions as a metal-tetracycline/H(+) antiporter.</text>
</comment>
<evidence type="ECO:0000256" key="3">
    <source>
        <dbReference type="ARBA" id="ARBA00007520"/>
    </source>
</evidence>
<evidence type="ECO:0000256" key="8">
    <source>
        <dbReference type="SAM" id="Phobius"/>
    </source>
</evidence>
<dbReference type="GO" id="GO:0022857">
    <property type="term" value="F:transmembrane transporter activity"/>
    <property type="evidence" value="ECO:0007669"/>
    <property type="project" value="InterPro"/>
</dbReference>
<keyword evidence="6 8" id="KW-1133">Transmembrane helix</keyword>
<accession>A0A1M7RW07</accession>
<feature type="domain" description="Major facilitator superfamily (MFS) profile" evidence="9">
    <location>
        <begin position="15"/>
        <end position="396"/>
    </location>
</feature>
<evidence type="ECO:0000256" key="2">
    <source>
        <dbReference type="ARBA" id="ARBA00004651"/>
    </source>
</evidence>
<dbReference type="Proteomes" id="UP000186469">
    <property type="component" value="Unassembled WGS sequence"/>
</dbReference>
<dbReference type="PRINTS" id="PR01035">
    <property type="entry name" value="TCRTETA"/>
</dbReference>
<dbReference type="CDD" id="cd17474">
    <property type="entry name" value="MFS_YfmO_like"/>
    <property type="match status" value="1"/>
</dbReference>
<dbReference type="InterPro" id="IPR001958">
    <property type="entry name" value="Tet-R_TetA/multi-R_MdtG-like"/>
</dbReference>
<evidence type="ECO:0000256" key="1">
    <source>
        <dbReference type="ARBA" id="ARBA00003279"/>
    </source>
</evidence>
<dbReference type="RefSeq" id="WP_084650534.1">
    <property type="nucleotide sequence ID" value="NZ_FRDI01000002.1"/>
</dbReference>
<feature type="transmembrane region" description="Helical" evidence="8">
    <location>
        <begin position="81"/>
        <end position="100"/>
    </location>
</feature>
<dbReference type="AlphaFoldDB" id="A0A1M7RW07"/>
<keyword evidence="5 8" id="KW-0812">Transmembrane</keyword>
<feature type="transmembrane region" description="Helical" evidence="8">
    <location>
        <begin position="112"/>
        <end position="133"/>
    </location>
</feature>
<feature type="transmembrane region" description="Helical" evidence="8">
    <location>
        <begin position="145"/>
        <end position="165"/>
    </location>
</feature>
<dbReference type="OrthoDB" id="9812221at2"/>
<evidence type="ECO:0000256" key="5">
    <source>
        <dbReference type="ARBA" id="ARBA00022692"/>
    </source>
</evidence>